<evidence type="ECO:0000313" key="3">
    <source>
        <dbReference type="Proteomes" id="UP000596427"/>
    </source>
</evidence>
<dbReference type="Pfam" id="PF13441">
    <property type="entry name" value="Gly-zipper_YMGG"/>
    <property type="match status" value="1"/>
</dbReference>
<keyword evidence="3" id="KW-1185">Reference proteome</keyword>
<proteinExistence type="predicted"/>
<dbReference type="AlphaFoldDB" id="A0A974PQF6"/>
<dbReference type="Proteomes" id="UP000596427">
    <property type="component" value="Chromosome"/>
</dbReference>
<evidence type="ECO:0000259" key="1">
    <source>
        <dbReference type="Pfam" id="PF13441"/>
    </source>
</evidence>
<sequence>MKAALIVCVSAMALTLGGCSEYSRQDRAVGGAAIGAGTGALIGAAATGTGTGALVGGLIGAGAGAVIGAETTPRACWARDGYGNRYRVQCP</sequence>
<feature type="domain" description="YMGG-like Gly-zipper" evidence="1">
    <location>
        <begin position="27"/>
        <end position="69"/>
    </location>
</feature>
<accession>A0A974PQF6</accession>
<dbReference type="PROSITE" id="PS51257">
    <property type="entry name" value="PROKAR_LIPOPROTEIN"/>
    <property type="match status" value="1"/>
</dbReference>
<dbReference type="KEGG" id="xdi:EZH22_05640"/>
<organism evidence="2 3">
    <name type="scientific">Xanthobacter dioxanivorans</name>
    <dbReference type="NCBI Taxonomy" id="2528964"/>
    <lineage>
        <taxon>Bacteria</taxon>
        <taxon>Pseudomonadati</taxon>
        <taxon>Pseudomonadota</taxon>
        <taxon>Alphaproteobacteria</taxon>
        <taxon>Hyphomicrobiales</taxon>
        <taxon>Xanthobacteraceae</taxon>
        <taxon>Xanthobacter</taxon>
    </lineage>
</organism>
<dbReference type="EMBL" id="CP063362">
    <property type="protein sequence ID" value="QRG07857.1"/>
    <property type="molecule type" value="Genomic_DNA"/>
</dbReference>
<evidence type="ECO:0000313" key="2">
    <source>
        <dbReference type="EMBL" id="QRG07857.1"/>
    </source>
</evidence>
<protein>
    <submittedName>
        <fullName evidence="2">Bacteriocin</fullName>
    </submittedName>
</protein>
<reference evidence="2 3" key="1">
    <citation type="submission" date="2020-10" db="EMBL/GenBank/DDBJ databases">
        <title>Degradation of 1,4-Dioxane by Xanthobacter sp. YN2, via a Novel Group-2 Soluble Di-Iron Monooxygenase.</title>
        <authorList>
            <person name="Ma F."/>
            <person name="Wang Y."/>
            <person name="Yang J."/>
            <person name="Guo H."/>
            <person name="Su D."/>
            <person name="Yu L."/>
        </authorList>
    </citation>
    <scope>NUCLEOTIDE SEQUENCE [LARGE SCALE GENOMIC DNA]</scope>
    <source>
        <strain evidence="2 3">YN2</strain>
    </source>
</reference>
<name>A0A974PQF6_9HYPH</name>
<gene>
    <name evidence="2" type="ORF">EZH22_05640</name>
</gene>
<dbReference type="InterPro" id="IPR027367">
    <property type="entry name" value="Gly-zipper_YMGG"/>
</dbReference>